<evidence type="ECO:0000313" key="1">
    <source>
        <dbReference type="EMBL" id="GGA74160.1"/>
    </source>
</evidence>
<evidence type="ECO:0000313" key="2">
    <source>
        <dbReference type="Proteomes" id="UP000636264"/>
    </source>
</evidence>
<proteinExistence type="predicted"/>
<reference evidence="1" key="1">
    <citation type="journal article" date="2014" name="Int. J. Syst. Evol. Microbiol.">
        <title>Complete genome sequence of Corynebacterium casei LMG S-19264T (=DSM 44701T), isolated from a smear-ripened cheese.</title>
        <authorList>
            <consortium name="US DOE Joint Genome Institute (JGI-PGF)"/>
            <person name="Walter F."/>
            <person name="Albersmeier A."/>
            <person name="Kalinowski J."/>
            <person name="Ruckert C."/>
        </authorList>
    </citation>
    <scope>NUCLEOTIDE SEQUENCE</scope>
    <source>
        <strain evidence="1">CGMCC 1.15320</strain>
    </source>
</reference>
<dbReference type="Proteomes" id="UP000636264">
    <property type="component" value="Unassembled WGS sequence"/>
</dbReference>
<dbReference type="AlphaFoldDB" id="A0A916W7H1"/>
<organism evidence="1 2">
    <name type="scientific">Nitratireductor aestuarii</name>
    <dbReference type="NCBI Taxonomy" id="1735103"/>
    <lineage>
        <taxon>Bacteria</taxon>
        <taxon>Pseudomonadati</taxon>
        <taxon>Pseudomonadota</taxon>
        <taxon>Alphaproteobacteria</taxon>
        <taxon>Hyphomicrobiales</taxon>
        <taxon>Phyllobacteriaceae</taxon>
        <taxon>Nitratireductor</taxon>
    </lineage>
</organism>
<accession>A0A916W7H1</accession>
<protein>
    <submittedName>
        <fullName evidence="1">Uncharacterized protein</fullName>
    </submittedName>
</protein>
<reference evidence="1" key="2">
    <citation type="submission" date="2020-09" db="EMBL/GenBank/DDBJ databases">
        <authorList>
            <person name="Sun Q."/>
            <person name="Zhou Y."/>
        </authorList>
    </citation>
    <scope>NUCLEOTIDE SEQUENCE</scope>
    <source>
        <strain evidence="1">CGMCC 1.15320</strain>
    </source>
</reference>
<sequence length="60" mass="7073">MTDEFKLNDAQKQQLVDITQSNTSNYAAGYEFLRQEMQNFLDNPANAENPHRQDYARMIF</sequence>
<name>A0A916W7H1_9HYPH</name>
<gene>
    <name evidence="1" type="ORF">GCM10011385_30200</name>
</gene>
<keyword evidence="2" id="KW-1185">Reference proteome</keyword>
<comment type="caution">
    <text evidence="1">The sequence shown here is derived from an EMBL/GenBank/DDBJ whole genome shotgun (WGS) entry which is preliminary data.</text>
</comment>
<dbReference type="EMBL" id="BMIF01000009">
    <property type="protein sequence ID" value="GGA74160.1"/>
    <property type="molecule type" value="Genomic_DNA"/>
</dbReference>
<dbReference type="RefSeq" id="WP_188721919.1">
    <property type="nucleotide sequence ID" value="NZ_BMIF01000009.1"/>
</dbReference>